<evidence type="ECO:0000313" key="1">
    <source>
        <dbReference type="EMBL" id="RMO36567.1"/>
    </source>
</evidence>
<dbReference type="RefSeq" id="WP_004660916.1">
    <property type="nucleotide sequence ID" value="NZ_LGLL01000020.1"/>
</dbReference>
<accession>A0A0P9RFD0</accession>
<dbReference type="Proteomes" id="UP000272471">
    <property type="component" value="Unassembled WGS sequence"/>
</dbReference>
<evidence type="ECO:0000313" key="6">
    <source>
        <dbReference type="Proteomes" id="UP000280599"/>
    </source>
</evidence>
<evidence type="ECO:0000313" key="5">
    <source>
        <dbReference type="Proteomes" id="UP000273536"/>
    </source>
</evidence>
<dbReference type="AlphaFoldDB" id="A0A0P9RFD0"/>
<protein>
    <submittedName>
        <fullName evidence="3">Uncharacterized protein</fullName>
    </submittedName>
</protein>
<organism evidence="3 4">
    <name type="scientific">Pseudomonas savastanoi pv. glycinea</name>
    <name type="common">Pseudomonas syringae pv. glycinea</name>
    <dbReference type="NCBI Taxonomy" id="318"/>
    <lineage>
        <taxon>Bacteria</taxon>
        <taxon>Pseudomonadati</taxon>
        <taxon>Pseudomonadota</taxon>
        <taxon>Gammaproteobacteria</taxon>
        <taxon>Pseudomonadales</taxon>
        <taxon>Pseudomonadaceae</taxon>
        <taxon>Pseudomonas</taxon>
    </lineage>
</organism>
<proteinExistence type="predicted"/>
<comment type="caution">
    <text evidence="3">The sequence shown here is derived from an EMBL/GenBank/DDBJ whole genome shotgun (WGS) entry which is preliminary data.</text>
</comment>
<sequence>MKSMIWVDLLPTNDTIAKMNADELDAVIRATDDYMHTLAHGISGIGNLLACAADNENSGLSPEAVVKVGWMLESLGGLIGTLSDASCSATVEVCNRTLEASKAMRKTGAK</sequence>
<dbReference type="EMBL" id="RBPT01000502">
    <property type="protein sequence ID" value="RMO36567.1"/>
    <property type="molecule type" value="Genomic_DNA"/>
</dbReference>
<dbReference type="EMBL" id="RBQX01000183">
    <property type="protein sequence ID" value="RMQ15058.1"/>
    <property type="molecule type" value="Genomic_DNA"/>
</dbReference>
<reference evidence="4 5" key="1">
    <citation type="submission" date="2018-08" db="EMBL/GenBank/DDBJ databases">
        <title>Recombination of ecologically and evolutionarily significant loci maintains genetic cohesion in the Pseudomonas syringae species complex.</title>
        <authorList>
            <person name="Dillon M."/>
            <person name="Thakur S."/>
            <person name="Almeida R.N.D."/>
            <person name="Weir B.S."/>
            <person name="Guttman D.S."/>
        </authorList>
    </citation>
    <scope>NUCLEOTIDE SEQUENCE [LARGE SCALE GENOMIC DNA]</scope>
    <source>
        <strain evidence="3 4">ICMP 4182</strain>
        <strain evidence="2 5">ICMP 6372</strain>
        <strain evidence="1 6">ICMP 867</strain>
    </source>
</reference>
<dbReference type="EMBL" id="RBPS01000087">
    <property type="protein sequence ID" value="RMO38997.1"/>
    <property type="molecule type" value="Genomic_DNA"/>
</dbReference>
<name>A0A0P9RFD0_PSESG</name>
<dbReference type="Proteomes" id="UP000273536">
    <property type="component" value="Unassembled WGS sequence"/>
</dbReference>
<evidence type="ECO:0000313" key="2">
    <source>
        <dbReference type="EMBL" id="RMO38997.1"/>
    </source>
</evidence>
<gene>
    <name evidence="3" type="ORF">ALQ11_01052</name>
    <name evidence="1" type="ORF">ALQ41_01725</name>
    <name evidence="2" type="ORF">ALQ42_01301</name>
</gene>
<evidence type="ECO:0000313" key="3">
    <source>
        <dbReference type="EMBL" id="RMQ15058.1"/>
    </source>
</evidence>
<dbReference type="Proteomes" id="UP000280599">
    <property type="component" value="Unassembled WGS sequence"/>
</dbReference>
<evidence type="ECO:0000313" key="4">
    <source>
        <dbReference type="Proteomes" id="UP000272471"/>
    </source>
</evidence>